<evidence type="ECO:0000259" key="7">
    <source>
        <dbReference type="Pfam" id="PF17846"/>
    </source>
</evidence>
<evidence type="ECO:0000256" key="2">
    <source>
        <dbReference type="ARBA" id="ARBA00022664"/>
    </source>
</evidence>
<keyword evidence="2" id="KW-0507">mRNA processing</keyword>
<dbReference type="GO" id="GO:0005634">
    <property type="term" value="C:nucleus"/>
    <property type="evidence" value="ECO:0007669"/>
    <property type="project" value="TreeGrafter"/>
</dbReference>
<evidence type="ECO:0000256" key="4">
    <source>
        <dbReference type="ARBA" id="ARBA00022801"/>
    </source>
</evidence>
<keyword evidence="9" id="KW-1185">Reference proteome</keyword>
<accession>A0A7J8W228</accession>
<evidence type="ECO:0000313" key="8">
    <source>
        <dbReference type="EMBL" id="MBA0669116.1"/>
    </source>
</evidence>
<dbReference type="OrthoDB" id="372487at2759"/>
<organism evidence="8 9">
    <name type="scientific">Gossypium klotzschianum</name>
    <dbReference type="NCBI Taxonomy" id="34286"/>
    <lineage>
        <taxon>Eukaryota</taxon>
        <taxon>Viridiplantae</taxon>
        <taxon>Streptophyta</taxon>
        <taxon>Embryophyta</taxon>
        <taxon>Tracheophyta</taxon>
        <taxon>Spermatophyta</taxon>
        <taxon>Magnoliopsida</taxon>
        <taxon>eudicotyledons</taxon>
        <taxon>Gunneridae</taxon>
        <taxon>Pentapetalae</taxon>
        <taxon>rosids</taxon>
        <taxon>malvids</taxon>
        <taxon>Malvales</taxon>
        <taxon>Malvaceae</taxon>
        <taxon>Malvoideae</taxon>
        <taxon>Gossypium</taxon>
    </lineage>
</organism>
<keyword evidence="5" id="KW-0269">Exonuclease</keyword>
<dbReference type="GO" id="GO:0003723">
    <property type="term" value="F:RNA binding"/>
    <property type="evidence" value="ECO:0007669"/>
    <property type="project" value="TreeGrafter"/>
</dbReference>
<dbReference type="InterPro" id="IPR004859">
    <property type="entry name" value="Xrn1_N"/>
</dbReference>
<keyword evidence="3" id="KW-0540">Nuclease</keyword>
<dbReference type="GO" id="GO:0000956">
    <property type="term" value="P:nuclear-transcribed mRNA catabolic process"/>
    <property type="evidence" value="ECO:0007669"/>
    <property type="project" value="TreeGrafter"/>
</dbReference>
<evidence type="ECO:0000313" key="9">
    <source>
        <dbReference type="Proteomes" id="UP000593573"/>
    </source>
</evidence>
<comment type="caution">
    <text evidence="8">The sequence shown here is derived from an EMBL/GenBank/DDBJ whole genome shotgun (WGS) entry which is preliminary data.</text>
</comment>
<dbReference type="GO" id="GO:0004534">
    <property type="term" value="F:5'-3' RNA exonuclease activity"/>
    <property type="evidence" value="ECO:0007669"/>
    <property type="project" value="TreeGrafter"/>
</dbReference>
<evidence type="ECO:0000256" key="3">
    <source>
        <dbReference type="ARBA" id="ARBA00022722"/>
    </source>
</evidence>
<dbReference type="EMBL" id="JABFAB010000013">
    <property type="protein sequence ID" value="MBA0669116.1"/>
    <property type="molecule type" value="Genomic_DNA"/>
</dbReference>
<comment type="similarity">
    <text evidence="1">Belongs to the 5'-3' exonuclease family. XRN2/RAT1 subfamily.</text>
</comment>
<evidence type="ECO:0000256" key="1">
    <source>
        <dbReference type="ARBA" id="ARBA00006994"/>
    </source>
</evidence>
<proteinExistence type="inferred from homology"/>
<feature type="non-terminal residue" evidence="8">
    <location>
        <position position="453"/>
    </location>
</feature>
<dbReference type="InterPro" id="IPR041412">
    <property type="entry name" value="Xrn1_helical"/>
</dbReference>
<dbReference type="AlphaFoldDB" id="A0A7J8W228"/>
<dbReference type="Proteomes" id="UP000593573">
    <property type="component" value="Unassembled WGS sequence"/>
</dbReference>
<dbReference type="Pfam" id="PF03159">
    <property type="entry name" value="XRN_N"/>
    <property type="match status" value="1"/>
</dbReference>
<name>A0A7J8W228_9ROSI</name>
<dbReference type="Pfam" id="PF17846">
    <property type="entry name" value="XRN_M"/>
    <property type="match status" value="1"/>
</dbReference>
<evidence type="ECO:0008006" key="10">
    <source>
        <dbReference type="Google" id="ProtNLM"/>
    </source>
</evidence>
<feature type="domain" description="Xrn1 helical" evidence="7">
    <location>
        <begin position="296"/>
        <end position="452"/>
    </location>
</feature>
<protein>
    <recommendedName>
        <fullName evidence="10">Xrn1 N-terminal domain-containing protein</fullName>
    </recommendedName>
</protein>
<dbReference type="GO" id="GO:0006397">
    <property type="term" value="P:mRNA processing"/>
    <property type="evidence" value="ECO:0007669"/>
    <property type="project" value="UniProtKB-KW"/>
</dbReference>
<feature type="domain" description="Xrn1 N-terminal" evidence="6">
    <location>
        <begin position="1"/>
        <end position="251"/>
    </location>
</feature>
<gene>
    <name evidence="8" type="ORF">Goklo_001965</name>
</gene>
<keyword evidence="4" id="KW-0378">Hydrolase</keyword>
<sequence>MGVPSFYRWLVNKYPNIRVKAIEEHIHGHCVDTSSLNPNGIEFDNLYLDMNGIIHPCFHPEDQSVIPPSTYEDVFTSIFEYIDTLFNIVRPRKLLYMAIDGVAPRAKMNQQRSRRFCTAKNDEIAEAEEDRLRREFELEGKLVLLKKDCEVCDPNVITPGTEFMYRLSKKLEGYIESRMNGDSSWKGIQVIVSDANVPDEGEHKIMSFIRYQRCLPGYDCNTYNCLYGLDTDLIMLALATHEVHFLILREDVLFQEQQPAFRSCSTTSNRETEPFSSETLKHVPVAKRPYEINDKKGGYIKLKRVEKFILLVGSFEEKIFKKRLELHERCLRRLCQNSDRQQADEMEIFNLDPPMDVTKNSLADINDILRNTKELKEKLKENLWNKSDFLKNGTIRDQVRLGVAGWKKRYYKLKFSAETDRDIEITRKEIVQKYTEGLLWVLLYYFSDVPSWA</sequence>
<reference evidence="8 9" key="1">
    <citation type="journal article" date="2019" name="Genome Biol. Evol.">
        <title>Insights into the evolution of the New World diploid cottons (Gossypium, subgenus Houzingenia) based on genome sequencing.</title>
        <authorList>
            <person name="Grover C.E."/>
            <person name="Arick M.A. 2nd"/>
            <person name="Thrash A."/>
            <person name="Conover J.L."/>
            <person name="Sanders W.S."/>
            <person name="Peterson D.G."/>
            <person name="Frelichowski J.E."/>
            <person name="Scheffler J.A."/>
            <person name="Scheffler B.E."/>
            <person name="Wendel J.F."/>
        </authorList>
    </citation>
    <scope>NUCLEOTIDE SEQUENCE [LARGE SCALE GENOMIC DNA]</scope>
    <source>
        <strain evidence="8">57</strain>
        <tissue evidence="8">Leaf</tissue>
    </source>
</reference>
<dbReference type="PANTHER" id="PTHR12341">
    <property type="entry name" value="5'-&gt;3' EXORIBONUCLEASE"/>
    <property type="match status" value="1"/>
</dbReference>
<dbReference type="Gene3D" id="3.40.50.12390">
    <property type="match status" value="2"/>
</dbReference>
<dbReference type="CDD" id="cd18673">
    <property type="entry name" value="PIN_XRN1-2-like"/>
    <property type="match status" value="1"/>
</dbReference>
<evidence type="ECO:0000259" key="6">
    <source>
        <dbReference type="Pfam" id="PF03159"/>
    </source>
</evidence>
<dbReference type="FunFam" id="3.40.50.12390:FF:000003">
    <property type="entry name" value="5'-3' exoribonuclease"/>
    <property type="match status" value="1"/>
</dbReference>
<dbReference type="InterPro" id="IPR027073">
    <property type="entry name" value="5_3_exoribonuclease"/>
</dbReference>
<dbReference type="PANTHER" id="PTHR12341:SF62">
    <property type="entry name" value="5'-3' EXORIBONUCLEASE 3-LIKE"/>
    <property type="match status" value="1"/>
</dbReference>
<evidence type="ECO:0000256" key="5">
    <source>
        <dbReference type="ARBA" id="ARBA00022839"/>
    </source>
</evidence>